<sequence>MFYFRLNALQRSRIAYGCIVALGSITAAGIAEIEIEGKVFSKWIASVSETIQAGMSPSSTQQQSNLVTSEHVFAPFISAGTEVSKVALKVWPYVEGSFQAIWMLKDQWQLVFKTIKDFLFSLFDSKIFNRIFENLHTKIWNVLTFAVAGGDGRDSFIALFGEDKKESTLLAAKLLLGQSVSGIKNFKVEPNVFHYLFLRWMDKPKEITNKFDRLSQYIKKLTDKLKGPSGSSGGVGDSAEAESPERTYLLKIPTVKEYLDIEEGWKESLFNVIWTGEVLMKIRTGTDDFVGAKTWATMFGGVLGKLGNDLIK</sequence>
<accession>A0A328PLS9</accession>
<reference evidence="2" key="1">
    <citation type="submission" date="2018-06" db="EMBL/GenBank/DDBJ databases">
        <authorList>
            <person name="Martinez Ocampo F."/>
            <person name="Quiroz Castaneda R.E."/>
            <person name="Rojas Lopez X."/>
        </authorList>
    </citation>
    <scope>NUCLEOTIDE SEQUENCE [LARGE SCALE GENOMIC DNA]</scope>
    <source>
        <strain evidence="2">INIFAP02</strain>
    </source>
</reference>
<evidence type="ECO:0000313" key="1">
    <source>
        <dbReference type="EMBL" id="RAO95354.1"/>
    </source>
</evidence>
<dbReference type="RefSeq" id="WP_112665015.1">
    <property type="nucleotide sequence ID" value="NZ_QKVO01000001.1"/>
</dbReference>
<keyword evidence="2" id="KW-1185">Reference proteome</keyword>
<gene>
    <name evidence="1" type="ORF">DNK47_00700</name>
</gene>
<dbReference type="Proteomes" id="UP000249762">
    <property type="component" value="Unassembled WGS sequence"/>
</dbReference>
<evidence type="ECO:0000313" key="2">
    <source>
        <dbReference type="Proteomes" id="UP000249762"/>
    </source>
</evidence>
<proteinExistence type="predicted"/>
<organism evidence="1 2">
    <name type="scientific">Mycoplasma wenyonii</name>
    <dbReference type="NCBI Taxonomy" id="65123"/>
    <lineage>
        <taxon>Bacteria</taxon>
        <taxon>Bacillati</taxon>
        <taxon>Mycoplasmatota</taxon>
        <taxon>Mollicutes</taxon>
        <taxon>Mycoplasmataceae</taxon>
        <taxon>Mycoplasma</taxon>
    </lineage>
</organism>
<dbReference type="OrthoDB" id="402333at2"/>
<protein>
    <submittedName>
        <fullName evidence="1">Uncharacterized protein</fullName>
    </submittedName>
</protein>
<dbReference type="AlphaFoldDB" id="A0A328PLS9"/>
<dbReference type="EMBL" id="QKVO01000001">
    <property type="protein sequence ID" value="RAO95354.1"/>
    <property type="molecule type" value="Genomic_DNA"/>
</dbReference>
<comment type="caution">
    <text evidence="1">The sequence shown here is derived from an EMBL/GenBank/DDBJ whole genome shotgun (WGS) entry which is preliminary data.</text>
</comment>
<name>A0A328PLS9_9MOLU</name>